<accession>A0A8J6LJC1</accession>
<evidence type="ECO:0000313" key="1">
    <source>
        <dbReference type="EMBL" id="MBA2133696.1"/>
    </source>
</evidence>
<gene>
    <name evidence="1" type="ORF">G5B42_09120</name>
</gene>
<organism evidence="1 2">
    <name type="scientific">Capillibacterium thermochitinicola</name>
    <dbReference type="NCBI Taxonomy" id="2699427"/>
    <lineage>
        <taxon>Bacteria</taxon>
        <taxon>Bacillati</taxon>
        <taxon>Bacillota</taxon>
        <taxon>Capillibacterium</taxon>
    </lineage>
</organism>
<sequence length="98" mass="11562">MKYNLQDFILELNTIIPEIERELTNRKMGIAGDGTVEQLTLFIDELKKIQSMAVSNNLPSKEHRYTAFTWYITDSWYQNSQLGKKLCELADKYKRKLE</sequence>
<evidence type="ECO:0000313" key="2">
    <source>
        <dbReference type="Proteomes" id="UP000657177"/>
    </source>
</evidence>
<dbReference type="EMBL" id="JAAKDE010000018">
    <property type="protein sequence ID" value="MBA2133696.1"/>
    <property type="molecule type" value="Genomic_DNA"/>
</dbReference>
<protein>
    <submittedName>
        <fullName evidence="1">Uncharacterized protein</fullName>
    </submittedName>
</protein>
<comment type="caution">
    <text evidence="1">The sequence shown here is derived from an EMBL/GenBank/DDBJ whole genome shotgun (WGS) entry which is preliminary data.</text>
</comment>
<dbReference type="RefSeq" id="WP_181340165.1">
    <property type="nucleotide sequence ID" value="NZ_JAAKDE010000018.1"/>
</dbReference>
<name>A0A8J6LJC1_9FIRM</name>
<dbReference type="Proteomes" id="UP000657177">
    <property type="component" value="Unassembled WGS sequence"/>
</dbReference>
<reference evidence="1" key="1">
    <citation type="submission" date="2020-06" db="EMBL/GenBank/DDBJ databases">
        <title>Novel chitinolytic bacterium.</title>
        <authorList>
            <person name="Ungkulpasvich U."/>
            <person name="Kosugi A."/>
            <person name="Uke A."/>
        </authorList>
    </citation>
    <scope>NUCLEOTIDE SEQUENCE</scope>
    <source>
        <strain evidence="1">UUS1-1</strain>
    </source>
</reference>
<keyword evidence="2" id="KW-1185">Reference proteome</keyword>
<dbReference type="AlphaFoldDB" id="A0A8J6LJC1"/>
<proteinExistence type="predicted"/>